<proteinExistence type="predicted"/>
<name>A0ABQ6TL18_9BACT</name>
<sequence length="111" mass="13331">MQLLDQYLDLQKQIFDYFGYVEDWRAIPIDDAREYFWHLTGEAHGDEVKFAREEKNLFGGTKDDGYSNEIYTQRFLPKWVYRGKDYTMICVDTHTDGNKFLQIFDNAKERP</sequence>
<protein>
    <submittedName>
        <fullName evidence="1">Uncharacterized protein</fullName>
    </submittedName>
</protein>
<accession>A0ABQ6TL18</accession>
<evidence type="ECO:0000313" key="2">
    <source>
        <dbReference type="Proteomes" id="UP000798046"/>
    </source>
</evidence>
<organism evidence="1 2">
    <name type="scientific">Oryzomonas sagensis</name>
    <dbReference type="NCBI Taxonomy" id="2603857"/>
    <lineage>
        <taxon>Bacteria</taxon>
        <taxon>Pseudomonadati</taxon>
        <taxon>Thermodesulfobacteriota</taxon>
        <taxon>Desulfuromonadia</taxon>
        <taxon>Geobacterales</taxon>
        <taxon>Geobacteraceae</taxon>
        <taxon>Oryzomonas</taxon>
    </lineage>
</organism>
<dbReference type="EMBL" id="VZRA01000004">
    <property type="protein sequence ID" value="KAB0668957.1"/>
    <property type="molecule type" value="Genomic_DNA"/>
</dbReference>
<evidence type="ECO:0000313" key="1">
    <source>
        <dbReference type="EMBL" id="KAB0668957.1"/>
    </source>
</evidence>
<dbReference type="RefSeq" id="WP_151157593.1">
    <property type="nucleotide sequence ID" value="NZ_VZRA01000004.1"/>
</dbReference>
<comment type="caution">
    <text evidence="1">The sequence shown here is derived from an EMBL/GenBank/DDBJ whole genome shotgun (WGS) entry which is preliminary data.</text>
</comment>
<reference evidence="1 2" key="1">
    <citation type="journal article" date="2020" name="Microorganisms">
        <title>Description of Three Novel Members in the Family Geobacteraceae, Oryzomonas japonicum gen. nov., sp. nov., Oryzomonas sagensis sp. nov., and Oryzomonas ruber sp. nov.</title>
        <authorList>
            <person name="Xu Z."/>
            <person name="Masuda Y."/>
            <person name="Hayakawa C."/>
            <person name="Ushijima N."/>
            <person name="Kawano K."/>
            <person name="Shiratori Y."/>
            <person name="Senoo K."/>
            <person name="Itoh H."/>
        </authorList>
    </citation>
    <scope>NUCLEOTIDE SEQUENCE [LARGE SCALE GENOMIC DNA]</scope>
    <source>
        <strain evidence="1 2">Red100</strain>
    </source>
</reference>
<keyword evidence="2" id="KW-1185">Reference proteome</keyword>
<dbReference type="Proteomes" id="UP000798046">
    <property type="component" value="Unassembled WGS sequence"/>
</dbReference>
<gene>
    <name evidence="1" type="ORF">F6V30_14055</name>
</gene>